<feature type="domain" description="Alpha-2-macroglobulin" evidence="4">
    <location>
        <begin position="1022"/>
        <end position="1112"/>
    </location>
</feature>
<dbReference type="InterPro" id="IPR051802">
    <property type="entry name" value="YfhM-like"/>
</dbReference>
<dbReference type="InterPro" id="IPR008930">
    <property type="entry name" value="Terpenoid_cyclase/PrenylTrfase"/>
</dbReference>
<dbReference type="Pfam" id="PF07703">
    <property type="entry name" value="A2M_BRD"/>
    <property type="match status" value="1"/>
</dbReference>
<comment type="similarity">
    <text evidence="1">Belongs to the protease inhibitor I39 (alpha-2-macroglobulin) family. Bacterial alpha-2-macroglobulin subfamily.</text>
</comment>
<evidence type="ECO:0000256" key="1">
    <source>
        <dbReference type="ARBA" id="ARBA00010556"/>
    </source>
</evidence>
<dbReference type="CDD" id="cd02891">
    <property type="entry name" value="A2M_like"/>
    <property type="match status" value="1"/>
</dbReference>
<dbReference type="SUPFAM" id="SSF49452">
    <property type="entry name" value="Starch-binding domain-like"/>
    <property type="match status" value="1"/>
</dbReference>
<organism evidence="5 6">
    <name type="scientific">Trichlorobacter ammonificans</name>
    <dbReference type="NCBI Taxonomy" id="2916410"/>
    <lineage>
        <taxon>Bacteria</taxon>
        <taxon>Pseudomonadati</taxon>
        <taxon>Thermodesulfobacteriota</taxon>
        <taxon>Desulfuromonadia</taxon>
        <taxon>Geobacterales</taxon>
        <taxon>Geobacteraceae</taxon>
        <taxon>Trichlorobacter</taxon>
    </lineage>
</organism>
<proteinExistence type="inferred from homology"/>
<dbReference type="SMART" id="SM01419">
    <property type="entry name" value="Thiol-ester_cl"/>
    <property type="match status" value="1"/>
</dbReference>
<dbReference type="Pfam" id="PF17972">
    <property type="entry name" value="bMG5"/>
    <property type="match status" value="1"/>
</dbReference>
<evidence type="ECO:0000313" key="6">
    <source>
        <dbReference type="Proteomes" id="UP001295463"/>
    </source>
</evidence>
<evidence type="ECO:0000259" key="4">
    <source>
        <dbReference type="SMART" id="SM01360"/>
    </source>
</evidence>
<dbReference type="InterPro" id="IPR041203">
    <property type="entry name" value="Bact_A2M_MG5"/>
</dbReference>
<evidence type="ECO:0000313" key="5">
    <source>
        <dbReference type="EMBL" id="CAH2032200.1"/>
    </source>
</evidence>
<dbReference type="Pfam" id="PF07678">
    <property type="entry name" value="TED_complement"/>
    <property type="match status" value="1"/>
</dbReference>
<reference evidence="5 6" key="1">
    <citation type="submission" date="2022-03" db="EMBL/GenBank/DDBJ databases">
        <authorList>
            <person name="Koch H."/>
        </authorList>
    </citation>
    <scope>NUCLEOTIDE SEQUENCE [LARGE SCALE GENOMIC DNA]</scope>
    <source>
        <strain evidence="5 6">G1</strain>
    </source>
</reference>
<dbReference type="SMART" id="SM01359">
    <property type="entry name" value="A2M_N_2"/>
    <property type="match status" value="1"/>
</dbReference>
<dbReference type="InterPro" id="IPR011625">
    <property type="entry name" value="A2M_N_BRD"/>
</dbReference>
<dbReference type="Proteomes" id="UP001295463">
    <property type="component" value="Chromosome"/>
</dbReference>
<dbReference type="InterPro" id="IPR002890">
    <property type="entry name" value="MG2"/>
</dbReference>
<dbReference type="SUPFAM" id="SSF48239">
    <property type="entry name" value="Terpenoid cyclases/Protein prenyltransferases"/>
    <property type="match status" value="1"/>
</dbReference>
<gene>
    <name evidence="5" type="ORF">GEAMG1_2364</name>
</gene>
<dbReference type="PANTHER" id="PTHR40094:SF1">
    <property type="entry name" value="UBIQUITIN DOMAIN-CONTAINING PROTEIN"/>
    <property type="match status" value="1"/>
</dbReference>
<dbReference type="InterPro" id="IPR001599">
    <property type="entry name" value="Macroglobln_a2"/>
</dbReference>
<feature type="domain" description="Alpha-2-macroglobulin bait region" evidence="3">
    <location>
        <begin position="825"/>
        <end position="963"/>
    </location>
</feature>
<dbReference type="Gene3D" id="1.50.10.20">
    <property type="match status" value="1"/>
</dbReference>
<dbReference type="Pfam" id="PF17973">
    <property type="entry name" value="bMG10"/>
    <property type="match status" value="1"/>
</dbReference>
<name>A0ABM9DAL0_9BACT</name>
<evidence type="ECO:0000259" key="3">
    <source>
        <dbReference type="SMART" id="SM01359"/>
    </source>
</evidence>
<keyword evidence="2" id="KW-0732">Signal</keyword>
<dbReference type="InterPro" id="IPR047565">
    <property type="entry name" value="Alpha-macroglob_thiol-ester_cl"/>
</dbReference>
<evidence type="ECO:0000256" key="2">
    <source>
        <dbReference type="SAM" id="SignalP"/>
    </source>
</evidence>
<dbReference type="InterPro" id="IPR013784">
    <property type="entry name" value="Carb-bd-like_fold"/>
</dbReference>
<feature type="signal peptide" evidence="2">
    <location>
        <begin position="1"/>
        <end position="23"/>
    </location>
</feature>
<protein>
    <submittedName>
        <fullName evidence="5">Alpha-2-macroglobulin domain protein</fullName>
    </submittedName>
</protein>
<dbReference type="RefSeq" id="WP_305732968.1">
    <property type="nucleotide sequence ID" value="NZ_OW150024.1"/>
</dbReference>
<dbReference type="EMBL" id="OW150024">
    <property type="protein sequence ID" value="CAH2032200.1"/>
    <property type="molecule type" value="Genomic_DNA"/>
</dbReference>
<dbReference type="InterPro" id="IPR041246">
    <property type="entry name" value="Bact_MG10"/>
</dbReference>
<dbReference type="Pfam" id="PF01835">
    <property type="entry name" value="MG2"/>
    <property type="match status" value="1"/>
</dbReference>
<accession>A0ABM9DAL0</accession>
<dbReference type="SMART" id="SM01360">
    <property type="entry name" value="A2M"/>
    <property type="match status" value="1"/>
</dbReference>
<dbReference type="PANTHER" id="PTHR40094">
    <property type="entry name" value="ALPHA-2-MACROGLOBULIN HOMOLOG"/>
    <property type="match status" value="1"/>
</dbReference>
<feature type="chain" id="PRO_5046727593" evidence="2">
    <location>
        <begin position="24"/>
        <end position="1704"/>
    </location>
</feature>
<keyword evidence="6" id="KW-1185">Reference proteome</keyword>
<dbReference type="Pfam" id="PF00207">
    <property type="entry name" value="A2M"/>
    <property type="match status" value="1"/>
</dbReference>
<sequence length="1704" mass="185709">MRRLLAALSLVSLSLLFCPPLHAAKAAAPAYKVQVQVLSADSNQPVAGAEIRFMEGDERPRQRMAVRTDAGGNAAVTLPRGAYQFLVVSKGLGTSRNYLYLNEQPKQGTTVWLRKGATLSGRLTDAAGTAHSGFKLTLDRFFSAVTDKNGVFTFEDVESGGHDLNLEQPGFVFEKSQYPQPAPGKQLQMGNLIIRRAASLEVAGKLLPNRHISSLRGAQVTLSGKSVWRMERFKENSSLTLGGLPPGDYTVSFADERLMRAEKRITLAEGEKGNLTLDATPAPPELQLELYGDTILADKEVTLRANGLWTEQVQATIFQIPAERVIRGEIDFSKPEALESAGLKSVQTFKVTLKKTKNRHRSQARFKLPPLPAGVYLLHLHSGQATAKAAVVATNLALVAKSAPDTTFIQAVDIKSGKPLAGVRLSGDKGHQVVTTDTNGTADWNVTRSGSRVVGQHGNSLAILPLAASESAAERKTADLKGYLYTERTAYRPGQTVFYKGVLRQHAGDDYRLPAVTKVAIRVADPHDTALFEESVTSSASGSFSGRFTLPQGAALGHYSIVATADGGAWQGSFQVLEYRKPEFEVKLSSDKQFVLPGEQIPLALAARYYFGAPAAGGKLVWRVYSQPWQRDEQGGGSFGEEQQFGGYNEFLGEGEALLDQAGEAVFTVPAGSHEKPLFYSIEAEVTDLSGRQVSASTRVTVVPSQMAVSLKSEQYLLKPNQQAGFAATVQTWQGEQQPNRAVTVLVEQQQYDKKSKTFGWNRITTLEGRTGNGGVARFAYGFPKPGYYRLLAETFDDAKRRSVAETGAWVWQQGEGWASGYRELEAEFDKKSYRIGETARLILRTPAQGGTLLFTLEGRRIHQSRTIPVNQAVQVIEIPVTEELAPNIHVSISMVAAGRFFHQQGLLKVEHQPGRLKLTVIPEKESYAPGDRAKISVQAEAEGKPVQAELSLAVVDEAIFAVAPEIREEIYRFFRGRRDHLVQTIYSFPRMYLGGAAKDLARLAGNDDLHGIKVRKLFKDTAAWFPLLATNDHGVVSAEAELPDNLTRWRATAVGHTADSFFGSAQASFISRLPFMARLAVPRFMLAGDRLEIPGILNDAAAQEQQVQGRFTATGLTLLGETGFTGTLPANGALKKEVLVAAEKAGPATLQLSALGSEGKDSMEVEFPVLPRSLKREQATAISLASGRQQAELLLPGPAEPESGILRISFAPAIAGNLVPALSRLISFPYGCTEQTIARFVPAAYAMNLLKDDSERFPASIKEKLPVIISQGLKQLAEMQQEDGGWGWWKNGSSDRYLTALVMQGLAKAMAAGVVPEQGMLERGKEALTEQLKQAEPEQAAFLYRALTAHGGTDPKVEAALLAQEDTLTATARIAVADALANRGQKAAAAALLQKLTKRLARDSEAAWLPEPEDGWRLGRSSIEGSAALLSALSRILPDDPALPRLARYLARNQQDGWWRTTAASAAGVLALADFVAATGQLDANYTARLTVNGAAAQSYRVEKGRLVDGTAGLTLPAQKGGNSLVLEKSGDSGIAWLGATLAYRVPLDQPVKNSRLGLKRSYYRIQSVNDNGRWRHEYLPLKAGEAVQPGDDLEVRVEVQSDTVQEYVILEDYLPAGFELRPAELDPRYAAESYYRGWYDHREQRDTYLAWFIQALPAGSHQFRYVIRPELKGKVTALPVAIWPMYNPQLRSEGEAEMLEVR</sequence>
<dbReference type="Gene3D" id="2.60.40.1930">
    <property type="match status" value="1"/>
</dbReference>
<dbReference type="InterPro" id="IPR011626">
    <property type="entry name" value="Alpha-macroglobulin_TED"/>
</dbReference>